<keyword evidence="4 6" id="KW-0863">Zinc-finger</keyword>
<organism evidence="9 10">
    <name type="scientific">Batrachochytrium salamandrivorans</name>
    <dbReference type="NCBI Taxonomy" id="1357716"/>
    <lineage>
        <taxon>Eukaryota</taxon>
        <taxon>Fungi</taxon>
        <taxon>Fungi incertae sedis</taxon>
        <taxon>Chytridiomycota</taxon>
        <taxon>Chytridiomycota incertae sedis</taxon>
        <taxon>Chytridiomycetes</taxon>
        <taxon>Rhizophydiales</taxon>
        <taxon>Rhizophydiales incertae sedis</taxon>
        <taxon>Batrachochytrium</taxon>
    </lineage>
</organism>
<dbReference type="Pfam" id="PF00097">
    <property type="entry name" value="zf-C3HC4"/>
    <property type="match status" value="1"/>
</dbReference>
<feature type="domain" description="RING-type" evidence="8">
    <location>
        <begin position="239"/>
        <end position="280"/>
    </location>
</feature>
<dbReference type="SMART" id="SM00184">
    <property type="entry name" value="RING"/>
    <property type="match status" value="1"/>
</dbReference>
<proteinExistence type="predicted"/>
<evidence type="ECO:0000256" key="2">
    <source>
        <dbReference type="ARBA" id="ARBA00022490"/>
    </source>
</evidence>
<evidence type="ECO:0000256" key="4">
    <source>
        <dbReference type="ARBA" id="ARBA00022771"/>
    </source>
</evidence>
<evidence type="ECO:0000256" key="5">
    <source>
        <dbReference type="ARBA" id="ARBA00022833"/>
    </source>
</evidence>
<dbReference type="PROSITE" id="PS50089">
    <property type="entry name" value="ZF_RING_2"/>
    <property type="match status" value="1"/>
</dbReference>
<dbReference type="InterPro" id="IPR018957">
    <property type="entry name" value="Znf_C3HC4_RING-type"/>
</dbReference>
<evidence type="ECO:0000256" key="3">
    <source>
        <dbReference type="ARBA" id="ARBA00022723"/>
    </source>
</evidence>
<feature type="compositionally biased region" description="Polar residues" evidence="7">
    <location>
        <begin position="323"/>
        <end position="337"/>
    </location>
</feature>
<dbReference type="InterPro" id="IPR039739">
    <property type="entry name" value="MAG2/RNF10"/>
</dbReference>
<evidence type="ECO:0000256" key="6">
    <source>
        <dbReference type="PROSITE-ProRule" id="PRU00175"/>
    </source>
</evidence>
<feature type="region of interest" description="Disordered" evidence="7">
    <location>
        <begin position="481"/>
        <end position="522"/>
    </location>
</feature>
<keyword evidence="5" id="KW-0862">Zinc</keyword>
<name>A0ABQ8F8W6_9FUNG</name>
<dbReference type="PROSITE" id="PS00518">
    <property type="entry name" value="ZF_RING_1"/>
    <property type="match status" value="1"/>
</dbReference>
<evidence type="ECO:0000256" key="7">
    <source>
        <dbReference type="SAM" id="MobiDB-lite"/>
    </source>
</evidence>
<evidence type="ECO:0000313" key="9">
    <source>
        <dbReference type="EMBL" id="KAH6594006.1"/>
    </source>
</evidence>
<sequence length="836" mass="91433">MMHNAAPDLILTTKNSPNYNCPAAHSLRTHDSTAAVQPSTVLFAGRRRPSDPPAQSGPALMSGVNTSGRSSHTPKGQQQKKAGHNRNTRRNRSHATAAHTVVQLEDAVSADGPQSSLDSHCDDPSAHVHHKSGLVPNKRGQVSLNHLINFSFPPRQQTFQPMLGGVSSRNGGGSGARRRREYIEPFNKQRFVNANFRFVLRPDGDYQEHLSDPDIIIEWEDIDQVLVASSATNQNGPSCPICLSVPIAPRAAKCSHVFCWPCIRHYLFLGDKLWRKCPICYDSVHAGDLKSIRFVENESVEADIRGRLSTELIEIPLGREGNNTSVSGSISPFSRNPSDGKEGSTRATVEFILMKRMAGSTIALPRRSFGDWENHSSPPSITRCIEASSVSSPEEMIQDSPSLTTSRSIDSSDVILFGRIMVSTSDYRMRVAQDDRRMLLKSLDEHRELASRFRHTPGMDSERPFLELCIADIEKFISKGATSRHDPISNGRKQPFMTRRPTTSTVSQSRDHTSSMLDSSLSMTGDIHRSSSTCIPPMYFYQATDGQLVFLHPLDIKILKSAFGEYENFPDRISVPVISSQESTMNTNLRKRCRYLSHLPLSCDVTFCDVELTNVVSQATLELFSGEIGSRNVRLTKQQQQRENLAAAAAAAGMSSSNDYNTTGLYQTTVSGEGDLADSHQDSEWLQQSFGTVTVLDADRSNLGNSHDARSGRSLGLGMQSAGVGTSFAIMAAGASASTRKSVGAQSQSWLPSKSWGESVSSYSHADSPGEESGTDDQQQWMLDLEDNHLLKNGNNGSHGGDSSGHRNNTAAGGSSREKRGKKAILLVSNSGARRR</sequence>
<dbReference type="CDD" id="cd16536">
    <property type="entry name" value="RING-HC_RNF10"/>
    <property type="match status" value="1"/>
</dbReference>
<feature type="region of interest" description="Disordered" evidence="7">
    <location>
        <begin position="789"/>
        <end position="836"/>
    </location>
</feature>
<dbReference type="Proteomes" id="UP001648503">
    <property type="component" value="Unassembled WGS sequence"/>
</dbReference>
<accession>A0ABQ8F8W6</accession>
<dbReference type="Gene3D" id="3.30.40.10">
    <property type="entry name" value="Zinc/RING finger domain, C3HC4 (zinc finger)"/>
    <property type="match status" value="1"/>
</dbReference>
<dbReference type="PANTHER" id="PTHR12983:SF9">
    <property type="entry name" value="E3 UBIQUITIN-PROTEIN LIGASE RNF10"/>
    <property type="match status" value="1"/>
</dbReference>
<feature type="region of interest" description="Disordered" evidence="7">
    <location>
        <begin position="745"/>
        <end position="777"/>
    </location>
</feature>
<comment type="subcellular location">
    <subcellularLocation>
        <location evidence="1">Cytoplasm</location>
    </subcellularLocation>
</comment>
<protein>
    <recommendedName>
        <fullName evidence="8">RING-type domain-containing protein</fullName>
    </recommendedName>
</protein>
<feature type="compositionally biased region" description="Basic residues" evidence="7">
    <location>
        <begin position="81"/>
        <end position="93"/>
    </location>
</feature>
<feature type="region of interest" description="Disordered" evidence="7">
    <location>
        <begin position="109"/>
        <end position="133"/>
    </location>
</feature>
<feature type="compositionally biased region" description="Polar residues" evidence="7">
    <location>
        <begin position="63"/>
        <end position="80"/>
    </location>
</feature>
<evidence type="ECO:0000256" key="1">
    <source>
        <dbReference type="ARBA" id="ARBA00004496"/>
    </source>
</evidence>
<feature type="region of interest" description="Disordered" evidence="7">
    <location>
        <begin position="43"/>
        <end position="95"/>
    </location>
</feature>
<dbReference type="EMBL" id="JAFCIX010000340">
    <property type="protein sequence ID" value="KAH6594006.1"/>
    <property type="molecule type" value="Genomic_DNA"/>
</dbReference>
<feature type="compositionally biased region" description="Polar residues" evidence="7">
    <location>
        <begin position="745"/>
        <end position="765"/>
    </location>
</feature>
<keyword evidence="2" id="KW-0963">Cytoplasm</keyword>
<gene>
    <name evidence="9" type="ORF">BASA50_006914</name>
</gene>
<dbReference type="InterPro" id="IPR017907">
    <property type="entry name" value="Znf_RING_CS"/>
</dbReference>
<dbReference type="SUPFAM" id="SSF57850">
    <property type="entry name" value="RING/U-box"/>
    <property type="match status" value="1"/>
</dbReference>
<keyword evidence="3" id="KW-0479">Metal-binding</keyword>
<dbReference type="InterPro" id="IPR001841">
    <property type="entry name" value="Znf_RING"/>
</dbReference>
<comment type="caution">
    <text evidence="9">The sequence shown here is derived from an EMBL/GenBank/DDBJ whole genome shotgun (WGS) entry which is preliminary data.</text>
</comment>
<evidence type="ECO:0000313" key="10">
    <source>
        <dbReference type="Proteomes" id="UP001648503"/>
    </source>
</evidence>
<dbReference type="PANTHER" id="PTHR12983">
    <property type="entry name" value="RING FINGER 10 FAMILY MEMBER"/>
    <property type="match status" value="1"/>
</dbReference>
<dbReference type="InterPro" id="IPR013083">
    <property type="entry name" value="Znf_RING/FYVE/PHD"/>
</dbReference>
<evidence type="ECO:0000259" key="8">
    <source>
        <dbReference type="PROSITE" id="PS50089"/>
    </source>
</evidence>
<reference evidence="9 10" key="1">
    <citation type="submission" date="2021-02" db="EMBL/GenBank/DDBJ databases">
        <title>Variation within the Batrachochytrium salamandrivorans European outbreak.</title>
        <authorList>
            <person name="Kelly M."/>
            <person name="Pasmans F."/>
            <person name="Shea T.P."/>
            <person name="Munoz J.F."/>
            <person name="Carranza S."/>
            <person name="Cuomo C.A."/>
            <person name="Martel A."/>
        </authorList>
    </citation>
    <scope>NUCLEOTIDE SEQUENCE [LARGE SCALE GENOMIC DNA]</scope>
    <source>
        <strain evidence="9 10">AMFP18/2</strain>
    </source>
</reference>
<feature type="region of interest" description="Disordered" evidence="7">
    <location>
        <begin position="323"/>
        <end position="344"/>
    </location>
</feature>
<keyword evidence="10" id="KW-1185">Reference proteome</keyword>